<name>A0ABQ7DN62_BRACR</name>
<proteinExistence type="predicted"/>
<feature type="region of interest" description="Disordered" evidence="1">
    <location>
        <begin position="1"/>
        <end position="26"/>
    </location>
</feature>
<evidence type="ECO:0000256" key="1">
    <source>
        <dbReference type="SAM" id="MobiDB-lite"/>
    </source>
</evidence>
<sequence>MTSRKNASSKFRGDRSVPGGSSLRHGNIAPKCPAPFRANLVDGCPSSSCSNELDAIRSFCEVPESVEFRLPVAGEVDESSPDGYFTCFGVYLMQCNLWFPLPDIIVRFFSRFGLGFGHIMPVGLQQNIGILVLSYERDPP</sequence>
<evidence type="ECO:0000313" key="2">
    <source>
        <dbReference type="EMBL" id="KAF3579099.1"/>
    </source>
</evidence>
<comment type="caution">
    <text evidence="2">The sequence shown here is derived from an EMBL/GenBank/DDBJ whole genome shotgun (WGS) entry which is preliminary data.</text>
</comment>
<gene>
    <name evidence="2" type="ORF">DY000_02030743</name>
</gene>
<dbReference type="EMBL" id="QGKV02000649">
    <property type="protein sequence ID" value="KAF3579099.1"/>
    <property type="molecule type" value="Genomic_DNA"/>
</dbReference>
<evidence type="ECO:0000313" key="3">
    <source>
        <dbReference type="Proteomes" id="UP000266723"/>
    </source>
</evidence>
<accession>A0ABQ7DN62</accession>
<protein>
    <submittedName>
        <fullName evidence="2">Uncharacterized protein</fullName>
    </submittedName>
</protein>
<organism evidence="2 3">
    <name type="scientific">Brassica cretica</name>
    <name type="common">Mustard</name>
    <dbReference type="NCBI Taxonomy" id="69181"/>
    <lineage>
        <taxon>Eukaryota</taxon>
        <taxon>Viridiplantae</taxon>
        <taxon>Streptophyta</taxon>
        <taxon>Embryophyta</taxon>
        <taxon>Tracheophyta</taxon>
        <taxon>Spermatophyta</taxon>
        <taxon>Magnoliopsida</taxon>
        <taxon>eudicotyledons</taxon>
        <taxon>Gunneridae</taxon>
        <taxon>Pentapetalae</taxon>
        <taxon>rosids</taxon>
        <taxon>malvids</taxon>
        <taxon>Brassicales</taxon>
        <taxon>Brassicaceae</taxon>
        <taxon>Brassiceae</taxon>
        <taxon>Brassica</taxon>
    </lineage>
</organism>
<dbReference type="Proteomes" id="UP000266723">
    <property type="component" value="Unassembled WGS sequence"/>
</dbReference>
<keyword evidence="3" id="KW-1185">Reference proteome</keyword>
<reference evidence="2 3" key="1">
    <citation type="journal article" date="2020" name="BMC Genomics">
        <title>Intraspecific diversification of the crop wild relative Brassica cretica Lam. using demographic model selection.</title>
        <authorList>
            <person name="Kioukis A."/>
            <person name="Michalopoulou V.A."/>
            <person name="Briers L."/>
            <person name="Pirintsos S."/>
            <person name="Studholme D.J."/>
            <person name="Pavlidis P."/>
            <person name="Sarris P.F."/>
        </authorList>
    </citation>
    <scope>NUCLEOTIDE SEQUENCE [LARGE SCALE GENOMIC DNA]</scope>
    <source>
        <strain evidence="3">cv. PFS-1207/04</strain>
    </source>
</reference>